<dbReference type="PANTHER" id="PTHR31143:SF2">
    <property type="entry name" value="FR47-LIKE DOMAIN-CONTAINING PROTEIN-RELATED"/>
    <property type="match status" value="1"/>
</dbReference>
<dbReference type="EMBL" id="PRDG01000001">
    <property type="protein sequence ID" value="MBP2622631.1"/>
    <property type="molecule type" value="Genomic_DNA"/>
</dbReference>
<dbReference type="Gene3D" id="3.40.630.30">
    <property type="match status" value="1"/>
</dbReference>
<dbReference type="Pfam" id="PF12746">
    <property type="entry name" value="GNAT_acetyltran"/>
    <property type="match status" value="1"/>
</dbReference>
<dbReference type="Proteomes" id="UP001519296">
    <property type="component" value="Unassembled WGS sequence"/>
</dbReference>
<dbReference type="Gene3D" id="3.40.630.110">
    <property type="entry name" value="GNAT acetyltransferase-like"/>
    <property type="match status" value="1"/>
</dbReference>
<dbReference type="PROSITE" id="PS51186">
    <property type="entry name" value="GNAT"/>
    <property type="match status" value="1"/>
</dbReference>
<evidence type="ECO:0000313" key="3">
    <source>
        <dbReference type="Proteomes" id="UP001519296"/>
    </source>
</evidence>
<dbReference type="InterPro" id="IPR016181">
    <property type="entry name" value="Acyl_CoA_acyltransferase"/>
</dbReference>
<dbReference type="InterPro" id="IPR042573">
    <property type="entry name" value="GNAT_acetyltra_N"/>
</dbReference>
<evidence type="ECO:0000259" key="1">
    <source>
        <dbReference type="PROSITE" id="PS51186"/>
    </source>
</evidence>
<organism evidence="2 3">
    <name type="scientific">Streptococcus oricebi</name>
    <dbReference type="NCBI Taxonomy" id="1547447"/>
    <lineage>
        <taxon>Bacteria</taxon>
        <taxon>Bacillati</taxon>
        <taxon>Bacillota</taxon>
        <taxon>Bacilli</taxon>
        <taxon>Lactobacillales</taxon>
        <taxon>Streptococcaceae</taxon>
        <taxon>Streptococcus</taxon>
    </lineage>
</organism>
<dbReference type="InterPro" id="IPR027365">
    <property type="entry name" value="GNAT_acetyltra_YdfB-like"/>
</dbReference>
<gene>
    <name evidence="2" type="ORF">C4K46_01605</name>
</gene>
<keyword evidence="3" id="KW-1185">Reference proteome</keyword>
<proteinExistence type="predicted"/>
<reference evidence="2 3" key="1">
    <citation type="submission" date="2018-02" db="EMBL/GenBank/DDBJ databases">
        <title>Draft genome sequence of Streptococcus oricebi CCUG 70868T type strain.</title>
        <authorList>
            <person name="Mendez V."/>
            <person name="Salva-Serra F."/>
            <person name="Jaen-Luchoro D."/>
            <person name="Gonzales-Siles L."/>
            <person name="Karlsson R."/>
            <person name="Engstrom-Jakobsson H."/>
            <person name="Busquets A."/>
            <person name="Gomila M."/>
            <person name="Pineiro-Iglesias B."/>
            <person name="Bennasar-Figueras A."/>
            <person name="Seeger M."/>
            <person name="Moore E."/>
        </authorList>
    </citation>
    <scope>NUCLEOTIDE SEQUENCE [LARGE SCALE GENOMIC DNA]</scope>
    <source>
        <strain evidence="2 3">CCUG 70868</strain>
    </source>
</reference>
<protein>
    <submittedName>
        <fullName evidence="2">GNAT family N-acetyltransferase</fullName>
    </submittedName>
</protein>
<dbReference type="PANTHER" id="PTHR31143">
    <property type="match status" value="1"/>
</dbReference>
<dbReference type="SUPFAM" id="SSF55729">
    <property type="entry name" value="Acyl-CoA N-acyltransferases (Nat)"/>
    <property type="match status" value="1"/>
</dbReference>
<dbReference type="RefSeq" id="WP_209626678.1">
    <property type="nucleotide sequence ID" value="NZ_PRDG01000001.1"/>
</dbReference>
<dbReference type="InterPro" id="IPR000182">
    <property type="entry name" value="GNAT_dom"/>
</dbReference>
<name>A0ABS5B299_9STRE</name>
<sequence>MKIVSFTDSHLSFFKDWQKNMVSYGLKAGLGQLLLSETGTSIFYDLGNFLFLAGSVDARFFIEYYQKYGFENKILISEEKAWQNFLDKQQDLRRFERYAFSGKVDMDKTKLTKLVQNLPEKYELQPINQVLYKDLGAEVWSQDLQGDFSDYDQFVACGGFGFALLDQGKIIAAITTGLVYGPAVEIEIATQSDYQKQGLAKILAAQFLLEADLRSVVPLWDAHNDASRKIAQYLGYDCLGAYPAYELIRNE</sequence>
<comment type="caution">
    <text evidence="2">The sequence shown here is derived from an EMBL/GenBank/DDBJ whole genome shotgun (WGS) entry which is preliminary data.</text>
</comment>
<feature type="domain" description="N-acetyltransferase" evidence="1">
    <location>
        <begin position="119"/>
        <end position="251"/>
    </location>
</feature>
<evidence type="ECO:0000313" key="2">
    <source>
        <dbReference type="EMBL" id="MBP2622631.1"/>
    </source>
</evidence>
<accession>A0ABS5B299</accession>